<dbReference type="Proteomes" id="UP001054945">
    <property type="component" value="Unassembled WGS sequence"/>
</dbReference>
<evidence type="ECO:0000313" key="2">
    <source>
        <dbReference type="EMBL" id="GIY23894.1"/>
    </source>
</evidence>
<feature type="region of interest" description="Disordered" evidence="1">
    <location>
        <begin position="26"/>
        <end position="51"/>
    </location>
</feature>
<reference evidence="2 3" key="1">
    <citation type="submission" date="2021-06" db="EMBL/GenBank/DDBJ databases">
        <title>Caerostris extrusa draft genome.</title>
        <authorList>
            <person name="Kono N."/>
            <person name="Arakawa K."/>
        </authorList>
    </citation>
    <scope>NUCLEOTIDE SEQUENCE [LARGE SCALE GENOMIC DNA]</scope>
</reference>
<protein>
    <submittedName>
        <fullName evidence="2">Uncharacterized protein</fullName>
    </submittedName>
</protein>
<accession>A0AAV4RRX0</accession>
<comment type="caution">
    <text evidence="2">The sequence shown here is derived from an EMBL/GenBank/DDBJ whole genome shotgun (WGS) entry which is preliminary data.</text>
</comment>
<keyword evidence="3" id="KW-1185">Reference proteome</keyword>
<dbReference type="EMBL" id="BPLR01008329">
    <property type="protein sequence ID" value="GIY23894.1"/>
    <property type="molecule type" value="Genomic_DNA"/>
</dbReference>
<dbReference type="AlphaFoldDB" id="A0AAV4RRX0"/>
<evidence type="ECO:0000256" key="1">
    <source>
        <dbReference type="SAM" id="MobiDB-lite"/>
    </source>
</evidence>
<sequence>MAGGKRRKETILLCLAAAWMNEVNEERRQKLQRPNNAEKGGSRVAKLNRDQENSSQLFVTLHCVRRQPSSAFQNPVSYRPLGIPPVTGAADGSAANTCGSAPSRFALPADNKELVKDDPILVGKNLTT</sequence>
<evidence type="ECO:0000313" key="3">
    <source>
        <dbReference type="Proteomes" id="UP001054945"/>
    </source>
</evidence>
<name>A0AAV4RRX0_CAEEX</name>
<gene>
    <name evidence="2" type="ORF">CEXT_294991</name>
</gene>
<organism evidence="2 3">
    <name type="scientific">Caerostris extrusa</name>
    <name type="common">Bark spider</name>
    <name type="synonym">Caerostris bankana</name>
    <dbReference type="NCBI Taxonomy" id="172846"/>
    <lineage>
        <taxon>Eukaryota</taxon>
        <taxon>Metazoa</taxon>
        <taxon>Ecdysozoa</taxon>
        <taxon>Arthropoda</taxon>
        <taxon>Chelicerata</taxon>
        <taxon>Arachnida</taxon>
        <taxon>Araneae</taxon>
        <taxon>Araneomorphae</taxon>
        <taxon>Entelegynae</taxon>
        <taxon>Araneoidea</taxon>
        <taxon>Araneidae</taxon>
        <taxon>Caerostris</taxon>
    </lineage>
</organism>
<proteinExistence type="predicted"/>